<keyword evidence="2" id="KW-0238">DNA-binding</keyword>
<dbReference type="SMART" id="SM00347">
    <property type="entry name" value="HTH_MARR"/>
    <property type="match status" value="1"/>
</dbReference>
<protein>
    <submittedName>
        <fullName evidence="6">MarR family transcriptional regulator</fullName>
    </submittedName>
</protein>
<evidence type="ECO:0000256" key="3">
    <source>
        <dbReference type="ARBA" id="ARBA00023163"/>
    </source>
</evidence>
<evidence type="ECO:0000259" key="5">
    <source>
        <dbReference type="PROSITE" id="PS50995"/>
    </source>
</evidence>
<dbReference type="Pfam" id="PF12802">
    <property type="entry name" value="MarR_2"/>
    <property type="match status" value="1"/>
</dbReference>
<dbReference type="GO" id="GO:0003700">
    <property type="term" value="F:DNA-binding transcription factor activity"/>
    <property type="evidence" value="ECO:0007669"/>
    <property type="project" value="InterPro"/>
</dbReference>
<proteinExistence type="predicted"/>
<dbReference type="InterPro" id="IPR036388">
    <property type="entry name" value="WH-like_DNA-bd_sf"/>
</dbReference>
<dbReference type="Gene3D" id="1.10.10.10">
    <property type="entry name" value="Winged helix-like DNA-binding domain superfamily/Winged helix DNA-binding domain"/>
    <property type="match status" value="1"/>
</dbReference>
<dbReference type="GO" id="GO:0003677">
    <property type="term" value="F:DNA binding"/>
    <property type="evidence" value="ECO:0007669"/>
    <property type="project" value="UniProtKB-KW"/>
</dbReference>
<dbReference type="OrthoDB" id="7063965at2"/>
<dbReference type="InterPro" id="IPR000835">
    <property type="entry name" value="HTH_MarR-typ"/>
</dbReference>
<dbReference type="AlphaFoldDB" id="A0A2V3UYG1"/>
<reference evidence="6 7" key="1">
    <citation type="submission" date="2018-05" db="EMBL/GenBank/DDBJ databases">
        <title>Genomic Encyclopedia of Type Strains, Phase IV (KMG-IV): sequencing the most valuable type-strain genomes for metagenomic binning, comparative biology and taxonomic classification.</title>
        <authorList>
            <person name="Goeker M."/>
        </authorList>
    </citation>
    <scope>NUCLEOTIDE SEQUENCE [LARGE SCALE GENOMIC DNA]</scope>
    <source>
        <strain evidence="6 7">DSM 3183</strain>
    </source>
</reference>
<dbReference type="RefSeq" id="WP_110299141.1">
    <property type="nucleotide sequence ID" value="NZ_QJJM01000008.1"/>
</dbReference>
<evidence type="ECO:0000256" key="4">
    <source>
        <dbReference type="SAM" id="MobiDB-lite"/>
    </source>
</evidence>
<feature type="domain" description="HTH marR-type" evidence="5">
    <location>
        <begin position="24"/>
        <end position="158"/>
    </location>
</feature>
<dbReference type="Proteomes" id="UP000248014">
    <property type="component" value="Unassembled WGS sequence"/>
</dbReference>
<keyword evidence="1" id="KW-0805">Transcription regulation</keyword>
<evidence type="ECO:0000313" key="6">
    <source>
        <dbReference type="EMBL" id="PXW74456.1"/>
    </source>
</evidence>
<evidence type="ECO:0000313" key="7">
    <source>
        <dbReference type="Proteomes" id="UP000248014"/>
    </source>
</evidence>
<gene>
    <name evidence="6" type="ORF">C7451_108117</name>
</gene>
<accession>A0A2V3UYG1</accession>
<organism evidence="6 7">
    <name type="scientific">Blastomonas natatoria</name>
    <dbReference type="NCBI Taxonomy" id="34015"/>
    <lineage>
        <taxon>Bacteria</taxon>
        <taxon>Pseudomonadati</taxon>
        <taxon>Pseudomonadota</taxon>
        <taxon>Alphaproteobacteria</taxon>
        <taxon>Sphingomonadales</taxon>
        <taxon>Sphingomonadaceae</taxon>
        <taxon>Blastomonas</taxon>
    </lineage>
</organism>
<dbReference type="PANTHER" id="PTHR42756">
    <property type="entry name" value="TRANSCRIPTIONAL REGULATOR, MARR"/>
    <property type="match status" value="1"/>
</dbReference>
<comment type="caution">
    <text evidence="6">The sequence shown here is derived from an EMBL/GenBank/DDBJ whole genome shotgun (WGS) entry which is preliminary data.</text>
</comment>
<evidence type="ECO:0000256" key="2">
    <source>
        <dbReference type="ARBA" id="ARBA00023125"/>
    </source>
</evidence>
<dbReference type="EMBL" id="QJJM01000008">
    <property type="protein sequence ID" value="PXW74456.1"/>
    <property type="molecule type" value="Genomic_DNA"/>
</dbReference>
<sequence>MATAIQTDEEGPVRSPGGSAANPSLRLWLRLLSCTTIAEKRLRRRLAEQFDTTLPRFDVLAALEREPAGLAMSELSQRLLVSNGNVTAVVQQLARLGHVSVSKPEHDRRSSIVSMTDQGRAHFDMVAREHHGWIEQMFAGVRAADRDQLYALLAVVRTSLDQSEEC</sequence>
<feature type="region of interest" description="Disordered" evidence="4">
    <location>
        <begin position="1"/>
        <end position="20"/>
    </location>
</feature>
<dbReference type="InterPro" id="IPR036390">
    <property type="entry name" value="WH_DNA-bd_sf"/>
</dbReference>
<dbReference type="PANTHER" id="PTHR42756:SF1">
    <property type="entry name" value="TRANSCRIPTIONAL REPRESSOR OF EMRAB OPERON"/>
    <property type="match status" value="1"/>
</dbReference>
<dbReference type="PROSITE" id="PS50995">
    <property type="entry name" value="HTH_MARR_2"/>
    <property type="match status" value="1"/>
</dbReference>
<keyword evidence="7" id="KW-1185">Reference proteome</keyword>
<keyword evidence="3" id="KW-0804">Transcription</keyword>
<dbReference type="SUPFAM" id="SSF46785">
    <property type="entry name" value="Winged helix' DNA-binding domain"/>
    <property type="match status" value="1"/>
</dbReference>
<evidence type="ECO:0000256" key="1">
    <source>
        <dbReference type="ARBA" id="ARBA00023015"/>
    </source>
</evidence>
<name>A0A2V3UYG1_9SPHN</name>
<dbReference type="PRINTS" id="PR00598">
    <property type="entry name" value="HTHMARR"/>
</dbReference>